<evidence type="ECO:0000313" key="5">
    <source>
        <dbReference type="Proteomes" id="UP000634229"/>
    </source>
</evidence>
<keyword evidence="1" id="KW-0547">Nucleotide-binding</keyword>
<reference evidence="4 5" key="1">
    <citation type="submission" date="2021-01" db="EMBL/GenBank/DDBJ databases">
        <title>WGS of actinomycetes isolated from Thailand.</title>
        <authorList>
            <person name="Thawai C."/>
        </authorList>
    </citation>
    <scope>NUCLEOTIDE SEQUENCE [LARGE SCALE GENOMIC DNA]</scope>
    <source>
        <strain evidence="4 5">CA1R205</strain>
    </source>
</reference>
<dbReference type="InterPro" id="IPR036388">
    <property type="entry name" value="WH-like_DNA-bd_sf"/>
</dbReference>
<dbReference type="Gene3D" id="3.40.50.300">
    <property type="entry name" value="P-loop containing nucleotide triphosphate hydrolases"/>
    <property type="match status" value="1"/>
</dbReference>
<organism evidence="4 5">
    <name type="scientific">Streptomyces coffeae</name>
    <dbReference type="NCBI Taxonomy" id="621382"/>
    <lineage>
        <taxon>Bacteria</taxon>
        <taxon>Bacillati</taxon>
        <taxon>Actinomycetota</taxon>
        <taxon>Actinomycetes</taxon>
        <taxon>Kitasatosporales</taxon>
        <taxon>Streptomycetaceae</taxon>
        <taxon>Streptomyces</taxon>
    </lineage>
</organism>
<dbReference type="InterPro" id="IPR027417">
    <property type="entry name" value="P-loop_NTPase"/>
</dbReference>
<dbReference type="SUPFAM" id="SSF52540">
    <property type="entry name" value="P-loop containing nucleoside triphosphate hydrolases"/>
    <property type="match status" value="1"/>
</dbReference>
<sequence length="938" mass="98954">MRLVERDQELTVLTDMIVRSSRGEGQAALITGGIGCGKTALLAELATAAQEFGFQVLNAGGSLAERRTPGAVLGQLLRDIPHDPADRAALAALAGQSDHESLGAAGPVGSIVTRLGPSALDPEESHALQRLCTVVEEQARRIPLMLCVDDVQFMDELSLHGILLMLRRLPTAPLALIMTECSLSRTADPRLHAALRRLPGHRPFTLGRLSTEGVAALLTTQFGSGPARLLAPGCHAVSGGNPLLVEALAEDGRHTANSPAPRLDPGEAFLDAATGCLHRGWPALLHIAQALAVLHKDSPGPQTVARLAEVEDAVLARGLRALDNAGLLADGRPRHTAVCDGALAGCTGEELAVLHRRAAELLYEEGAPAVGVARHLVAADRADAPWAVAELREAAERHLAAGRPALARPCLDTALRHCRDQGERLRLKALLAGAAWMLDPSMGARHLVELADALRDGRLPAQHAVMLAKYLLWHGRYDEAADAIERMTRRNGGSADPLAAAEARATRELLSVTYPGLVPHSIAEAGPSRHTAFAGDPRSRGAAALSDVLRHGPTPEPVAAAEGAMRVMRLGRNTHEWLTCAVSTLLFADRTEAAAYWCDHWLSEAHSRRVPLWIAEFSSLRAGIALRQGRPLDARRLAKVALAQVPAESWGVCIGGPLANLIQANTDLGAREAAAELLEVPLPEGLFSSRFGLYYLHARGSHFLAAGQPQAALDDFTNCGALMRGWGLDQPSLIPWRSGAARAHLALASTGRAHELAREQLVLAGEAFTRTRGISLRALAAASRPSQRGTLLRSAVAVLDESGDQLQLAGALVELGTADLRSGRVSSSDTLFGRAARLAEACGFPLPACRPGAGSAGVSGSAVSVPSIGAPAAVRGETLELLSPAERRVVELASAGLTNKEISGQLNVTVSTVEQHLTRIFRKLGVRTRGDLPRAAGE</sequence>
<dbReference type="SUPFAM" id="SSF46894">
    <property type="entry name" value="C-terminal effector domain of the bipartite response regulators"/>
    <property type="match status" value="1"/>
</dbReference>
<dbReference type="InterPro" id="IPR041664">
    <property type="entry name" value="AAA_16"/>
</dbReference>
<dbReference type="PANTHER" id="PTHR16305:SF35">
    <property type="entry name" value="TRANSCRIPTIONAL ACTIVATOR DOMAIN"/>
    <property type="match status" value="1"/>
</dbReference>
<gene>
    <name evidence="4" type="ORF">JK363_30320</name>
</gene>
<accession>A0ABS1NLL4</accession>
<dbReference type="InterPro" id="IPR000792">
    <property type="entry name" value="Tscrpt_reg_LuxR_C"/>
</dbReference>
<evidence type="ECO:0000259" key="3">
    <source>
        <dbReference type="PROSITE" id="PS50043"/>
    </source>
</evidence>
<dbReference type="Pfam" id="PF00196">
    <property type="entry name" value="GerE"/>
    <property type="match status" value="1"/>
</dbReference>
<dbReference type="PRINTS" id="PR00038">
    <property type="entry name" value="HTHLUXR"/>
</dbReference>
<comment type="caution">
    <text evidence="4">The sequence shown here is derived from an EMBL/GenBank/DDBJ whole genome shotgun (WGS) entry which is preliminary data.</text>
</comment>
<dbReference type="RefSeq" id="WP_201879875.1">
    <property type="nucleotide sequence ID" value="NZ_JAERRF010000023.1"/>
</dbReference>
<dbReference type="InterPro" id="IPR003593">
    <property type="entry name" value="AAA+_ATPase"/>
</dbReference>
<dbReference type="InterPro" id="IPR016032">
    <property type="entry name" value="Sig_transdc_resp-reg_C-effctor"/>
</dbReference>
<keyword evidence="2" id="KW-0067">ATP-binding</keyword>
<dbReference type="Pfam" id="PF13191">
    <property type="entry name" value="AAA_16"/>
    <property type="match status" value="1"/>
</dbReference>
<evidence type="ECO:0000256" key="1">
    <source>
        <dbReference type="ARBA" id="ARBA00022741"/>
    </source>
</evidence>
<name>A0ABS1NLL4_9ACTN</name>
<evidence type="ECO:0000313" key="4">
    <source>
        <dbReference type="EMBL" id="MBL1100888.1"/>
    </source>
</evidence>
<dbReference type="Gene3D" id="1.10.10.10">
    <property type="entry name" value="Winged helix-like DNA-binding domain superfamily/Winged helix DNA-binding domain"/>
    <property type="match status" value="1"/>
</dbReference>
<proteinExistence type="predicted"/>
<feature type="domain" description="HTH luxR-type" evidence="3">
    <location>
        <begin position="875"/>
        <end position="938"/>
    </location>
</feature>
<dbReference type="PROSITE" id="PS50043">
    <property type="entry name" value="HTH_LUXR_2"/>
    <property type="match status" value="1"/>
</dbReference>
<dbReference type="Proteomes" id="UP000634229">
    <property type="component" value="Unassembled WGS sequence"/>
</dbReference>
<keyword evidence="5" id="KW-1185">Reference proteome</keyword>
<evidence type="ECO:0000256" key="2">
    <source>
        <dbReference type="ARBA" id="ARBA00022840"/>
    </source>
</evidence>
<dbReference type="CDD" id="cd06170">
    <property type="entry name" value="LuxR_C_like"/>
    <property type="match status" value="1"/>
</dbReference>
<protein>
    <submittedName>
        <fullName evidence="4">AAA family ATPase</fullName>
    </submittedName>
</protein>
<dbReference type="EMBL" id="JAERRF010000023">
    <property type="protein sequence ID" value="MBL1100888.1"/>
    <property type="molecule type" value="Genomic_DNA"/>
</dbReference>
<dbReference type="PROSITE" id="PS00622">
    <property type="entry name" value="HTH_LUXR_1"/>
    <property type="match status" value="1"/>
</dbReference>
<dbReference type="SMART" id="SM00382">
    <property type="entry name" value="AAA"/>
    <property type="match status" value="1"/>
</dbReference>
<dbReference type="PANTHER" id="PTHR16305">
    <property type="entry name" value="TESTICULAR SOLUBLE ADENYLYL CYCLASE"/>
    <property type="match status" value="1"/>
</dbReference>
<dbReference type="SMART" id="SM00421">
    <property type="entry name" value="HTH_LUXR"/>
    <property type="match status" value="1"/>
</dbReference>